<feature type="chain" id="PRO_5029620726" evidence="1">
    <location>
        <begin position="16"/>
        <end position="224"/>
    </location>
</feature>
<keyword evidence="1" id="KW-0732">Signal</keyword>
<evidence type="ECO:0000313" key="3">
    <source>
        <dbReference type="Proteomes" id="UP000585474"/>
    </source>
</evidence>
<dbReference type="EMBL" id="BJWL01000027">
    <property type="protein sequence ID" value="GFZ19147.1"/>
    <property type="molecule type" value="Genomic_DNA"/>
</dbReference>
<dbReference type="Proteomes" id="UP000585474">
    <property type="component" value="Unassembled WGS sequence"/>
</dbReference>
<evidence type="ECO:0000313" key="2">
    <source>
        <dbReference type="EMBL" id="GFZ19147.1"/>
    </source>
</evidence>
<gene>
    <name evidence="2" type="ORF">Acr_27g0008860</name>
</gene>
<feature type="signal peptide" evidence="1">
    <location>
        <begin position="1"/>
        <end position="15"/>
    </location>
</feature>
<dbReference type="PANTHER" id="PTHR35135">
    <property type="entry name" value="OS05G0517800 PROTEIN"/>
    <property type="match status" value="1"/>
</dbReference>
<dbReference type="AlphaFoldDB" id="A0A7J0H7Q4"/>
<keyword evidence="3" id="KW-1185">Reference proteome</keyword>
<proteinExistence type="predicted"/>
<accession>A0A7J0H7Q4</accession>
<reference evidence="2 3" key="1">
    <citation type="submission" date="2019-07" db="EMBL/GenBank/DDBJ databases">
        <title>De Novo Assembly of kiwifruit Actinidia rufa.</title>
        <authorList>
            <person name="Sugita-Konishi S."/>
            <person name="Sato K."/>
            <person name="Mori E."/>
            <person name="Abe Y."/>
            <person name="Kisaki G."/>
            <person name="Hamano K."/>
            <person name="Suezawa K."/>
            <person name="Otani M."/>
            <person name="Fukuda T."/>
            <person name="Manabe T."/>
            <person name="Gomi K."/>
            <person name="Tabuchi M."/>
            <person name="Akimitsu K."/>
            <person name="Kataoka I."/>
        </authorList>
    </citation>
    <scope>NUCLEOTIDE SEQUENCE [LARGE SCALE GENOMIC DNA]</scope>
    <source>
        <strain evidence="3">cv. Fuchu</strain>
    </source>
</reference>
<name>A0A7J0H7Q4_9ERIC</name>
<comment type="caution">
    <text evidence="2">The sequence shown here is derived from an EMBL/GenBank/DDBJ whole genome shotgun (WGS) entry which is preliminary data.</text>
</comment>
<protein>
    <submittedName>
        <fullName evidence="2">Uncharacterized protein</fullName>
    </submittedName>
</protein>
<dbReference type="OrthoDB" id="2019035at2759"/>
<evidence type="ECO:0000256" key="1">
    <source>
        <dbReference type="SAM" id="SignalP"/>
    </source>
</evidence>
<dbReference type="PANTHER" id="PTHR35135:SF3">
    <property type="entry name" value="OS05G0517800 PROTEIN"/>
    <property type="match status" value="1"/>
</dbReference>
<organism evidence="2 3">
    <name type="scientific">Actinidia rufa</name>
    <dbReference type="NCBI Taxonomy" id="165716"/>
    <lineage>
        <taxon>Eukaryota</taxon>
        <taxon>Viridiplantae</taxon>
        <taxon>Streptophyta</taxon>
        <taxon>Embryophyta</taxon>
        <taxon>Tracheophyta</taxon>
        <taxon>Spermatophyta</taxon>
        <taxon>Magnoliopsida</taxon>
        <taxon>eudicotyledons</taxon>
        <taxon>Gunneridae</taxon>
        <taxon>Pentapetalae</taxon>
        <taxon>asterids</taxon>
        <taxon>Ericales</taxon>
        <taxon>Actinidiaceae</taxon>
        <taxon>Actinidia</taxon>
    </lineage>
</organism>
<sequence>MGLTNFIVTVAGVSAVILLMRSDVKQSASIFKRNVRQIRHWLEEESTHAANFLKGRNLWRYVTGDIQAPTQGAAETPTEFIVRMEEYPSGYVLVILPIFHLSRSTAPYSVLMGLSDIYELVRASLLHCIPLPTLEQAISELLSEETHLGLVSISHWPLLLLLLVQEDVAPLVVLVVFLASDSQSSGGSASRPNECTFCHATLTIACSLVLFGFTKPIASEVLPL</sequence>